<accession>A0A392W3Q0</accession>
<keyword evidence="2" id="KW-1185">Reference proteome</keyword>
<name>A0A392W3Q0_9FABA</name>
<feature type="non-terminal residue" evidence="1">
    <location>
        <position position="52"/>
    </location>
</feature>
<reference evidence="1 2" key="1">
    <citation type="journal article" date="2018" name="Front. Plant Sci.">
        <title>Red Clover (Trifolium pratense) and Zigzag Clover (T. medium) - A Picture of Genomic Similarities and Differences.</title>
        <authorList>
            <person name="Dluhosova J."/>
            <person name="Istvanek J."/>
            <person name="Nedelnik J."/>
            <person name="Repkova J."/>
        </authorList>
    </citation>
    <scope>NUCLEOTIDE SEQUENCE [LARGE SCALE GENOMIC DNA]</scope>
    <source>
        <strain evidence="2">cv. 10/8</strain>
        <tissue evidence="1">Leaf</tissue>
    </source>
</reference>
<evidence type="ECO:0000313" key="1">
    <source>
        <dbReference type="EMBL" id="MCI94389.1"/>
    </source>
</evidence>
<dbReference type="AlphaFoldDB" id="A0A392W3Q0"/>
<organism evidence="1 2">
    <name type="scientific">Trifolium medium</name>
    <dbReference type="NCBI Taxonomy" id="97028"/>
    <lineage>
        <taxon>Eukaryota</taxon>
        <taxon>Viridiplantae</taxon>
        <taxon>Streptophyta</taxon>
        <taxon>Embryophyta</taxon>
        <taxon>Tracheophyta</taxon>
        <taxon>Spermatophyta</taxon>
        <taxon>Magnoliopsida</taxon>
        <taxon>eudicotyledons</taxon>
        <taxon>Gunneridae</taxon>
        <taxon>Pentapetalae</taxon>
        <taxon>rosids</taxon>
        <taxon>fabids</taxon>
        <taxon>Fabales</taxon>
        <taxon>Fabaceae</taxon>
        <taxon>Papilionoideae</taxon>
        <taxon>50 kb inversion clade</taxon>
        <taxon>NPAAA clade</taxon>
        <taxon>Hologalegina</taxon>
        <taxon>IRL clade</taxon>
        <taxon>Trifolieae</taxon>
        <taxon>Trifolium</taxon>
    </lineage>
</organism>
<sequence length="52" mass="5970">MTVSSRIRVRSQEVVENVVGRWTCKSIFMGENVEHRCDWTGVGDKGPLEFNE</sequence>
<comment type="caution">
    <text evidence="1">The sequence shown here is derived from an EMBL/GenBank/DDBJ whole genome shotgun (WGS) entry which is preliminary data.</text>
</comment>
<protein>
    <submittedName>
        <fullName evidence="1">Uncharacterized protein</fullName>
    </submittedName>
</protein>
<dbReference type="EMBL" id="LXQA011354867">
    <property type="protein sequence ID" value="MCI94389.1"/>
    <property type="molecule type" value="Genomic_DNA"/>
</dbReference>
<proteinExistence type="predicted"/>
<evidence type="ECO:0000313" key="2">
    <source>
        <dbReference type="Proteomes" id="UP000265520"/>
    </source>
</evidence>
<dbReference type="Proteomes" id="UP000265520">
    <property type="component" value="Unassembled WGS sequence"/>
</dbReference>